<accession>A0A5C3LYF2</accession>
<keyword evidence="2" id="KW-1185">Reference proteome</keyword>
<reference evidence="1 2" key="1">
    <citation type="journal article" date="2019" name="Nat. Ecol. Evol.">
        <title>Megaphylogeny resolves global patterns of mushroom evolution.</title>
        <authorList>
            <person name="Varga T."/>
            <person name="Krizsan K."/>
            <person name="Foldi C."/>
            <person name="Dima B."/>
            <person name="Sanchez-Garcia M."/>
            <person name="Sanchez-Ramirez S."/>
            <person name="Szollosi G.J."/>
            <person name="Szarkandi J.G."/>
            <person name="Papp V."/>
            <person name="Albert L."/>
            <person name="Andreopoulos W."/>
            <person name="Angelini C."/>
            <person name="Antonin V."/>
            <person name="Barry K.W."/>
            <person name="Bougher N.L."/>
            <person name="Buchanan P."/>
            <person name="Buyck B."/>
            <person name="Bense V."/>
            <person name="Catcheside P."/>
            <person name="Chovatia M."/>
            <person name="Cooper J."/>
            <person name="Damon W."/>
            <person name="Desjardin D."/>
            <person name="Finy P."/>
            <person name="Geml J."/>
            <person name="Haridas S."/>
            <person name="Hughes K."/>
            <person name="Justo A."/>
            <person name="Karasinski D."/>
            <person name="Kautmanova I."/>
            <person name="Kiss B."/>
            <person name="Kocsube S."/>
            <person name="Kotiranta H."/>
            <person name="LaButti K.M."/>
            <person name="Lechner B.E."/>
            <person name="Liimatainen K."/>
            <person name="Lipzen A."/>
            <person name="Lukacs Z."/>
            <person name="Mihaltcheva S."/>
            <person name="Morgado L.N."/>
            <person name="Niskanen T."/>
            <person name="Noordeloos M.E."/>
            <person name="Ohm R.A."/>
            <person name="Ortiz-Santana B."/>
            <person name="Ovrebo C."/>
            <person name="Racz N."/>
            <person name="Riley R."/>
            <person name="Savchenko A."/>
            <person name="Shiryaev A."/>
            <person name="Soop K."/>
            <person name="Spirin V."/>
            <person name="Szebenyi C."/>
            <person name="Tomsovsky M."/>
            <person name="Tulloss R.E."/>
            <person name="Uehling J."/>
            <person name="Grigoriev I.V."/>
            <person name="Vagvolgyi C."/>
            <person name="Papp T."/>
            <person name="Martin F.M."/>
            <person name="Miettinen O."/>
            <person name="Hibbett D.S."/>
            <person name="Nagy L.G."/>
        </authorList>
    </citation>
    <scope>NUCLEOTIDE SEQUENCE [LARGE SCALE GENOMIC DNA]</scope>
    <source>
        <strain evidence="1 2">CBS 166.37</strain>
    </source>
</reference>
<proteinExistence type="predicted"/>
<name>A0A5C3LYF2_9AGAR</name>
<protein>
    <submittedName>
        <fullName evidence="1">Uncharacterized protein</fullName>
    </submittedName>
</protein>
<evidence type="ECO:0000313" key="2">
    <source>
        <dbReference type="Proteomes" id="UP000308652"/>
    </source>
</evidence>
<evidence type="ECO:0000313" key="1">
    <source>
        <dbReference type="EMBL" id="TFK38279.1"/>
    </source>
</evidence>
<dbReference type="Proteomes" id="UP000308652">
    <property type="component" value="Unassembled WGS sequence"/>
</dbReference>
<organism evidence="1 2">
    <name type="scientific">Crucibulum laeve</name>
    <dbReference type="NCBI Taxonomy" id="68775"/>
    <lineage>
        <taxon>Eukaryota</taxon>
        <taxon>Fungi</taxon>
        <taxon>Dikarya</taxon>
        <taxon>Basidiomycota</taxon>
        <taxon>Agaricomycotina</taxon>
        <taxon>Agaricomycetes</taxon>
        <taxon>Agaricomycetidae</taxon>
        <taxon>Agaricales</taxon>
        <taxon>Agaricineae</taxon>
        <taxon>Nidulariaceae</taxon>
        <taxon>Crucibulum</taxon>
    </lineage>
</organism>
<dbReference type="AlphaFoldDB" id="A0A5C3LYF2"/>
<dbReference type="EMBL" id="ML213604">
    <property type="protein sequence ID" value="TFK38279.1"/>
    <property type="molecule type" value="Genomic_DNA"/>
</dbReference>
<gene>
    <name evidence="1" type="ORF">BDQ12DRAFT_723613</name>
</gene>
<sequence>MKQGVLPSASASSSLMATRATAPIYHTVIAKQSEGEFPRVANTILRKRAIKIRRFLSLSKETTLGIT</sequence>